<protein>
    <recommendedName>
        <fullName evidence="2">AB hydrolase-1 domain-containing protein</fullName>
    </recommendedName>
</protein>
<dbReference type="Pfam" id="PF00561">
    <property type="entry name" value="Abhydrolase_1"/>
    <property type="match status" value="1"/>
</dbReference>
<evidence type="ECO:0000313" key="3">
    <source>
        <dbReference type="EMBL" id="ASS37968.1"/>
    </source>
</evidence>
<organism evidence="3 4">
    <name type="scientific">Mogibacterium pumilum</name>
    <dbReference type="NCBI Taxonomy" id="86332"/>
    <lineage>
        <taxon>Bacteria</taxon>
        <taxon>Bacillati</taxon>
        <taxon>Bacillota</taxon>
        <taxon>Clostridia</taxon>
        <taxon>Peptostreptococcales</taxon>
        <taxon>Anaerovoracaceae</taxon>
        <taxon>Mogibacterium</taxon>
    </lineage>
</organism>
<dbReference type="Gene3D" id="3.40.50.1820">
    <property type="entry name" value="alpha/beta hydrolase"/>
    <property type="match status" value="1"/>
</dbReference>
<sequence>MMIKHNYIEKGEGEVLIMLHGNGLDSSYFYHQINYFSSKYRVIAVDSRGHGRTPRGDKPLTILQFSEDLRQFMDMHDIKKAHILGFSDGANVAIRFAIDYPERVNKLVLNGANIKYRALRFTVRVGIEILELLNATFSVSLEKRNLRVERLRLMKNEPVISADELDDIKSKTLVIAGTFDLMYGSHTKFIAEHIPNSRLEFIPGKHTIALWNYEKFNSVLSEFLSKNTIESEKSNNLYDKLV</sequence>
<reference evidence="4" key="1">
    <citation type="submission" date="2016-05" db="EMBL/GenBank/DDBJ databases">
        <authorList>
            <person name="Holder M.E."/>
            <person name="Ajami N.J."/>
            <person name="Petrosino J.F."/>
        </authorList>
    </citation>
    <scope>NUCLEOTIDE SEQUENCE [LARGE SCALE GENOMIC DNA]</scope>
    <source>
        <strain evidence="4">ATCC 700696</strain>
    </source>
</reference>
<feature type="domain" description="AB hydrolase-1" evidence="2">
    <location>
        <begin position="15"/>
        <end position="112"/>
    </location>
</feature>
<dbReference type="Proteomes" id="UP000214689">
    <property type="component" value="Chromosome"/>
</dbReference>
<dbReference type="InterPro" id="IPR029058">
    <property type="entry name" value="AB_hydrolase_fold"/>
</dbReference>
<dbReference type="EMBL" id="CP016199">
    <property type="protein sequence ID" value="ASS37968.1"/>
    <property type="molecule type" value="Genomic_DNA"/>
</dbReference>
<evidence type="ECO:0000313" key="4">
    <source>
        <dbReference type="Proteomes" id="UP000214689"/>
    </source>
</evidence>
<dbReference type="PANTHER" id="PTHR43798">
    <property type="entry name" value="MONOACYLGLYCEROL LIPASE"/>
    <property type="match status" value="1"/>
</dbReference>
<dbReference type="GO" id="GO:0016787">
    <property type="term" value="F:hydrolase activity"/>
    <property type="evidence" value="ECO:0007669"/>
    <property type="project" value="UniProtKB-KW"/>
</dbReference>
<accession>A0A223ASL3</accession>
<dbReference type="SUPFAM" id="SSF53474">
    <property type="entry name" value="alpha/beta-Hydrolases"/>
    <property type="match status" value="1"/>
</dbReference>
<dbReference type="PRINTS" id="PR00111">
    <property type="entry name" value="ABHYDROLASE"/>
</dbReference>
<evidence type="ECO:0000256" key="1">
    <source>
        <dbReference type="ARBA" id="ARBA00022801"/>
    </source>
</evidence>
<proteinExistence type="predicted"/>
<evidence type="ECO:0000259" key="2">
    <source>
        <dbReference type="Pfam" id="PF00561"/>
    </source>
</evidence>
<keyword evidence="1" id="KW-0378">Hydrolase</keyword>
<name>A0A223ASL3_9FIRM</name>
<dbReference type="PANTHER" id="PTHR43798:SF31">
    <property type="entry name" value="AB HYDROLASE SUPERFAMILY PROTEIN YCLE"/>
    <property type="match status" value="1"/>
</dbReference>
<dbReference type="OrthoDB" id="9775557at2"/>
<dbReference type="GO" id="GO:0016020">
    <property type="term" value="C:membrane"/>
    <property type="evidence" value="ECO:0007669"/>
    <property type="project" value="TreeGrafter"/>
</dbReference>
<gene>
    <name evidence="3" type="ORF">AXF17_05695</name>
</gene>
<dbReference type="AlphaFoldDB" id="A0A223ASL3"/>
<dbReference type="InterPro" id="IPR050266">
    <property type="entry name" value="AB_hydrolase_sf"/>
</dbReference>
<dbReference type="InterPro" id="IPR000073">
    <property type="entry name" value="AB_hydrolase_1"/>
</dbReference>
<keyword evidence="4" id="KW-1185">Reference proteome</keyword>